<name>Q2HTG3_MEDTR</name>
<dbReference type="Gramene" id="rna8309">
    <property type="protein sequence ID" value="RHN72582.1"/>
    <property type="gene ID" value="gene8309"/>
</dbReference>
<dbReference type="EMBL" id="AC150441">
    <property type="protein sequence ID" value="ABD32668.1"/>
    <property type="molecule type" value="Genomic_DNA"/>
</dbReference>
<evidence type="ECO:0000313" key="2">
    <source>
        <dbReference type="EMBL" id="AES64399.1"/>
    </source>
</evidence>
<dbReference type="Proteomes" id="UP000265566">
    <property type="component" value="Chromosome 2"/>
</dbReference>
<organism evidence="1">
    <name type="scientific">Medicago truncatula</name>
    <name type="common">Barrel medic</name>
    <name type="synonym">Medicago tribuloides</name>
    <dbReference type="NCBI Taxonomy" id="3880"/>
    <lineage>
        <taxon>Eukaryota</taxon>
        <taxon>Viridiplantae</taxon>
        <taxon>Streptophyta</taxon>
        <taxon>Embryophyta</taxon>
        <taxon>Tracheophyta</taxon>
        <taxon>Spermatophyta</taxon>
        <taxon>Magnoliopsida</taxon>
        <taxon>eudicotyledons</taxon>
        <taxon>Gunneridae</taxon>
        <taxon>Pentapetalae</taxon>
        <taxon>rosids</taxon>
        <taxon>fabids</taxon>
        <taxon>Fabales</taxon>
        <taxon>Fabaceae</taxon>
        <taxon>Papilionoideae</taxon>
        <taxon>50 kb inversion clade</taxon>
        <taxon>NPAAA clade</taxon>
        <taxon>Hologalegina</taxon>
        <taxon>IRL clade</taxon>
        <taxon>Trifolieae</taxon>
        <taxon>Medicago</taxon>
    </lineage>
</organism>
<dbReference type="EMBL" id="PSQE01000002">
    <property type="protein sequence ID" value="RHN72582.1"/>
    <property type="molecule type" value="Genomic_DNA"/>
</dbReference>
<evidence type="ECO:0000313" key="4">
    <source>
        <dbReference type="EnsemblPlants" id="AES64399"/>
    </source>
</evidence>
<evidence type="ECO:0000313" key="3">
    <source>
        <dbReference type="EMBL" id="RHN72582.1"/>
    </source>
</evidence>
<dbReference type="HOGENOM" id="CLU_3090214_0_0_1"/>
<dbReference type="Proteomes" id="UP000002051">
    <property type="component" value="Chromosome 2"/>
</dbReference>
<proteinExistence type="predicted"/>
<keyword evidence="5" id="KW-1185">Reference proteome</keyword>
<accession>Q2HTG3</accession>
<reference evidence="4" key="5">
    <citation type="submission" date="2015-04" db="UniProtKB">
        <authorList>
            <consortium name="EnsemblPlants"/>
        </authorList>
    </citation>
    <scope>IDENTIFICATION</scope>
    <source>
        <strain evidence="4">cv. Jemalong A17</strain>
    </source>
</reference>
<reference evidence="2 5" key="4">
    <citation type="journal article" date="2014" name="BMC Genomics">
        <title>An improved genome release (version Mt4.0) for the model legume Medicago truncatula.</title>
        <authorList>
            <person name="Tang H."/>
            <person name="Krishnakumar V."/>
            <person name="Bidwell S."/>
            <person name="Rosen B."/>
            <person name="Chan A."/>
            <person name="Zhou S."/>
            <person name="Gentzbittel L."/>
            <person name="Childs K.L."/>
            <person name="Yandell M."/>
            <person name="Gundlach H."/>
            <person name="Mayer K.F."/>
            <person name="Schwartz D.C."/>
            <person name="Town C.D."/>
        </authorList>
    </citation>
    <scope>GENOME REANNOTATION</scope>
    <source>
        <strain evidence="4 5">cv. Jemalong A17</strain>
    </source>
</reference>
<evidence type="ECO:0000313" key="5">
    <source>
        <dbReference type="Proteomes" id="UP000002051"/>
    </source>
</evidence>
<dbReference type="AlphaFoldDB" id="Q2HTG3"/>
<dbReference type="PaxDb" id="3880-AES64399"/>
<dbReference type="EnsemblPlants" id="AES64399">
    <property type="protein sequence ID" value="AES64399"/>
    <property type="gene ID" value="MTR_2g024960"/>
</dbReference>
<dbReference type="EMBL" id="CM001218">
    <property type="protein sequence ID" value="AES64399.1"/>
    <property type="molecule type" value="Genomic_DNA"/>
</dbReference>
<evidence type="ECO:0000313" key="1">
    <source>
        <dbReference type="EMBL" id="ABD32668.1"/>
    </source>
</evidence>
<sequence length="52" mass="5690">MGKGTRDIIQGKIGKDEVLGTIIAKMKQCFVHASINQGKLIDAISMYFFEGS</sequence>
<protein>
    <submittedName>
        <fullName evidence="1 4">Uncharacterized protein</fullName>
    </submittedName>
</protein>
<reference evidence="2 5" key="3">
    <citation type="journal article" date="2011" name="Nature">
        <title>The Medicago genome provides insight into the evolution of rhizobial symbioses.</title>
        <authorList>
            <person name="Young N.D."/>
            <person name="Debelle F."/>
            <person name="Oldroyd G.E."/>
            <person name="Geurts R."/>
            <person name="Cannon S.B."/>
            <person name="Udvardi M.K."/>
            <person name="Benedito V.A."/>
            <person name="Mayer K.F."/>
            <person name="Gouzy J."/>
            <person name="Schoof H."/>
            <person name="Van de Peer Y."/>
            <person name="Proost S."/>
            <person name="Cook D.R."/>
            <person name="Meyers B.C."/>
            <person name="Spannagl M."/>
            <person name="Cheung F."/>
            <person name="De Mita S."/>
            <person name="Krishnakumar V."/>
            <person name="Gundlach H."/>
            <person name="Zhou S."/>
            <person name="Mudge J."/>
            <person name="Bharti A.K."/>
            <person name="Murray J.D."/>
            <person name="Naoumkina M.A."/>
            <person name="Rosen B."/>
            <person name="Silverstein K.A."/>
            <person name="Tang H."/>
            <person name="Rombauts S."/>
            <person name="Zhao P.X."/>
            <person name="Zhou P."/>
            <person name="Barbe V."/>
            <person name="Bardou P."/>
            <person name="Bechner M."/>
            <person name="Bellec A."/>
            <person name="Berger A."/>
            <person name="Berges H."/>
            <person name="Bidwell S."/>
            <person name="Bisseling T."/>
            <person name="Choisne N."/>
            <person name="Couloux A."/>
            <person name="Denny R."/>
            <person name="Deshpande S."/>
            <person name="Dai X."/>
            <person name="Doyle J.J."/>
            <person name="Dudez A.M."/>
            <person name="Farmer A.D."/>
            <person name="Fouteau S."/>
            <person name="Franken C."/>
            <person name="Gibelin C."/>
            <person name="Gish J."/>
            <person name="Goldstein S."/>
            <person name="Gonzalez A.J."/>
            <person name="Green P.J."/>
            <person name="Hallab A."/>
            <person name="Hartog M."/>
            <person name="Hua A."/>
            <person name="Humphray S.J."/>
            <person name="Jeong D.H."/>
            <person name="Jing Y."/>
            <person name="Jocker A."/>
            <person name="Kenton S.M."/>
            <person name="Kim D.J."/>
            <person name="Klee K."/>
            <person name="Lai H."/>
            <person name="Lang C."/>
            <person name="Lin S."/>
            <person name="Macmil S.L."/>
            <person name="Magdelenat G."/>
            <person name="Matthews L."/>
            <person name="McCorrison J."/>
            <person name="Monaghan E.L."/>
            <person name="Mun J.H."/>
            <person name="Najar F.Z."/>
            <person name="Nicholson C."/>
            <person name="Noirot C."/>
            <person name="O'Bleness M."/>
            <person name="Paule C.R."/>
            <person name="Poulain J."/>
            <person name="Prion F."/>
            <person name="Qin B."/>
            <person name="Qu C."/>
            <person name="Retzel E.F."/>
            <person name="Riddle C."/>
            <person name="Sallet E."/>
            <person name="Samain S."/>
            <person name="Samson N."/>
            <person name="Sanders I."/>
            <person name="Saurat O."/>
            <person name="Scarpelli C."/>
            <person name="Schiex T."/>
            <person name="Segurens B."/>
            <person name="Severin A.J."/>
            <person name="Sherrier D.J."/>
            <person name="Shi R."/>
            <person name="Sims S."/>
            <person name="Singer S.R."/>
            <person name="Sinharoy S."/>
            <person name="Sterck L."/>
            <person name="Viollet A."/>
            <person name="Wang B.B."/>
            <person name="Wang K."/>
            <person name="Wang M."/>
            <person name="Wang X."/>
            <person name="Warfsmann J."/>
            <person name="Weissenbach J."/>
            <person name="White D.D."/>
            <person name="White J.D."/>
            <person name="Wiley G.B."/>
            <person name="Wincker P."/>
            <person name="Xing Y."/>
            <person name="Yang L."/>
            <person name="Yao Z."/>
            <person name="Ying F."/>
            <person name="Zhai J."/>
            <person name="Zhou L."/>
            <person name="Zuber A."/>
            <person name="Denarie J."/>
            <person name="Dixon R.A."/>
            <person name="May G.D."/>
            <person name="Schwartz D.C."/>
            <person name="Rogers J."/>
            <person name="Quetier F."/>
            <person name="Town C.D."/>
            <person name="Roe B.A."/>
        </authorList>
    </citation>
    <scope>NUCLEOTIDE SEQUENCE [LARGE SCALE GENOMIC DNA]</scope>
    <source>
        <strain evidence="2">A17</strain>
        <strain evidence="4 5">cv. Jemalong A17</strain>
    </source>
</reference>
<reference evidence="1" key="1">
    <citation type="submission" date="2004-11" db="EMBL/GenBank/DDBJ databases">
        <title>Medicago truncatula BAC genomic sequence.</title>
        <authorList>
            <person name="Town C.D."/>
            <person name="Tallon L.J."/>
            <person name="Arbogast T."/>
            <person name="Althoff R."/>
            <person name="Hine E."/>
            <person name="Monaghan E."/>
            <person name="Smith S.A."/>
            <person name="Utterback T."/>
            <person name="Feldblyum T."/>
            <person name="Koo H."/>
            <person name="Cheung F."/>
        </authorList>
    </citation>
    <scope>NUCLEOTIDE SEQUENCE</scope>
</reference>
<reference evidence="1" key="2">
    <citation type="submission" date="2006-02" db="EMBL/GenBank/DDBJ databases">
        <authorList>
            <consortium name="The International Medicago Genome Annotation Group"/>
        </authorList>
    </citation>
    <scope>NUCLEOTIDE SEQUENCE</scope>
</reference>
<gene>
    <name evidence="2" type="ordered locus">MTR_2g024960</name>
    <name evidence="1" type="ORF">MtrDRAFT_AC150441g26v1</name>
    <name evidence="3" type="ORF">MtrunA17_Chr2g0289241</name>
</gene>
<reference evidence="3" key="6">
    <citation type="journal article" date="2018" name="Nat. Plants">
        <title>Whole-genome landscape of Medicago truncatula symbiotic genes.</title>
        <authorList>
            <person name="Pecrix Y."/>
            <person name="Gamas P."/>
            <person name="Carrere S."/>
        </authorList>
    </citation>
    <scope>NUCLEOTIDE SEQUENCE</scope>
    <source>
        <tissue evidence="3">Leaves</tissue>
    </source>
</reference>